<evidence type="ECO:0000313" key="3">
    <source>
        <dbReference type="EMBL" id="EGO63941.1"/>
    </source>
</evidence>
<dbReference type="SUPFAM" id="SSF50151">
    <property type="entry name" value="SacY-like RNA-binding domain"/>
    <property type="match status" value="1"/>
</dbReference>
<gene>
    <name evidence="3" type="ORF">ALO_10534</name>
</gene>
<dbReference type="InterPro" id="IPR004341">
    <property type="entry name" value="CAT_RNA-bd_dom"/>
</dbReference>
<dbReference type="InterPro" id="IPR036650">
    <property type="entry name" value="CAT_RNA-bd_dom_sf"/>
</dbReference>
<organism evidence="3 4">
    <name type="scientific">Acetonema longum DSM 6540</name>
    <dbReference type="NCBI Taxonomy" id="1009370"/>
    <lineage>
        <taxon>Bacteria</taxon>
        <taxon>Bacillati</taxon>
        <taxon>Bacillota</taxon>
        <taxon>Negativicutes</taxon>
        <taxon>Acetonemataceae</taxon>
        <taxon>Acetonema</taxon>
    </lineage>
</organism>
<dbReference type="GO" id="GO:0003723">
    <property type="term" value="F:RNA binding"/>
    <property type="evidence" value="ECO:0007669"/>
    <property type="project" value="InterPro"/>
</dbReference>
<evidence type="ECO:0000259" key="2">
    <source>
        <dbReference type="PROSITE" id="PS51372"/>
    </source>
</evidence>
<dbReference type="PANTHER" id="PTHR30185">
    <property type="entry name" value="CRYPTIC BETA-GLUCOSIDE BGL OPERON ANTITERMINATOR"/>
    <property type="match status" value="1"/>
</dbReference>
<dbReference type="Gene3D" id="1.20.58.1950">
    <property type="match status" value="1"/>
</dbReference>
<dbReference type="Gene3D" id="1.20.890.100">
    <property type="match status" value="1"/>
</dbReference>
<dbReference type="STRING" id="1009370.ALO_10534"/>
<evidence type="ECO:0000313" key="4">
    <source>
        <dbReference type="Proteomes" id="UP000003240"/>
    </source>
</evidence>
<sequence length="288" mass="32990">MSTTGYEVVKIFNNNVLLAKHQGTEKILIKKGIGFSRKIADLIPEETSFEKIFSIENSETSHKFNQLLAAVDPHLVGICEEILCFISSKIASTITEEMHIRLIDHIAFTIYRLQHHDTIENPFIVEIETLYSQEYEIARQAVRLLEKSVAMSIPDSEIGFITLHIHTLRSNGKLSSTIKNAYICNSVLELIEDELCIEVDRKSIDYARFVCHIRFAAERITQNIPIRNDLLMSIRKTYKNSYKLAQKVSRFMEEELTLNVPEAETGFIAMHIERLKNASSYGSSYVDK</sequence>
<dbReference type="Pfam" id="PF00874">
    <property type="entry name" value="PRD"/>
    <property type="match status" value="2"/>
</dbReference>
<name>F7NJ51_9FIRM</name>
<dbReference type="InterPro" id="IPR036634">
    <property type="entry name" value="PRD_sf"/>
</dbReference>
<dbReference type="RefSeq" id="WP_004095281.1">
    <property type="nucleotide sequence ID" value="NZ_AFGF01000083.1"/>
</dbReference>
<dbReference type="PROSITE" id="PS51372">
    <property type="entry name" value="PRD_2"/>
    <property type="match status" value="2"/>
</dbReference>
<dbReference type="InterPro" id="IPR011608">
    <property type="entry name" value="PRD"/>
</dbReference>
<dbReference type="Proteomes" id="UP000003240">
    <property type="component" value="Unassembled WGS sequence"/>
</dbReference>
<proteinExistence type="predicted"/>
<dbReference type="Gene3D" id="2.30.24.10">
    <property type="entry name" value="CAT RNA-binding domain"/>
    <property type="match status" value="1"/>
</dbReference>
<comment type="caution">
    <text evidence="3">The sequence shown here is derived from an EMBL/GenBank/DDBJ whole genome shotgun (WGS) entry which is preliminary data.</text>
</comment>
<keyword evidence="4" id="KW-1185">Reference proteome</keyword>
<evidence type="ECO:0000256" key="1">
    <source>
        <dbReference type="ARBA" id="ARBA00022737"/>
    </source>
</evidence>
<dbReference type="GO" id="GO:0006355">
    <property type="term" value="P:regulation of DNA-templated transcription"/>
    <property type="evidence" value="ECO:0007669"/>
    <property type="project" value="InterPro"/>
</dbReference>
<dbReference type="eggNOG" id="COG3711">
    <property type="taxonomic scope" value="Bacteria"/>
</dbReference>
<dbReference type="InterPro" id="IPR050661">
    <property type="entry name" value="BglG_antiterminators"/>
</dbReference>
<dbReference type="SUPFAM" id="SSF63520">
    <property type="entry name" value="PTS-regulatory domain, PRD"/>
    <property type="match status" value="2"/>
</dbReference>
<dbReference type="AlphaFoldDB" id="F7NJ51"/>
<protein>
    <submittedName>
        <fullName evidence="3">BglG family transcriptional antiterminator</fullName>
    </submittedName>
</protein>
<reference evidence="3 4" key="1">
    <citation type="journal article" date="2011" name="EMBO J.">
        <title>Structural diversity of bacterial flagellar motors.</title>
        <authorList>
            <person name="Chen S."/>
            <person name="Beeby M."/>
            <person name="Murphy G.E."/>
            <person name="Leadbetter J.R."/>
            <person name="Hendrixson D.R."/>
            <person name="Briegel A."/>
            <person name="Li Z."/>
            <person name="Shi J."/>
            <person name="Tocheva E.I."/>
            <person name="Muller A."/>
            <person name="Dobro M.J."/>
            <person name="Jensen G.J."/>
        </authorList>
    </citation>
    <scope>NUCLEOTIDE SEQUENCE [LARGE SCALE GENOMIC DNA]</scope>
    <source>
        <strain evidence="3 4">DSM 6540</strain>
    </source>
</reference>
<dbReference type="PANTHER" id="PTHR30185:SF16">
    <property type="entry name" value="PROTEIN GLCT"/>
    <property type="match status" value="1"/>
</dbReference>
<dbReference type="EMBL" id="AFGF01000083">
    <property type="protein sequence ID" value="EGO63941.1"/>
    <property type="molecule type" value="Genomic_DNA"/>
</dbReference>
<feature type="domain" description="PRD" evidence="2">
    <location>
        <begin position="70"/>
        <end position="175"/>
    </location>
</feature>
<accession>F7NJ51</accession>
<dbReference type="SMART" id="SM01061">
    <property type="entry name" value="CAT_RBD"/>
    <property type="match status" value="1"/>
</dbReference>
<keyword evidence="1" id="KW-0677">Repeat</keyword>
<feature type="domain" description="PRD" evidence="2">
    <location>
        <begin position="177"/>
        <end position="282"/>
    </location>
</feature>
<dbReference type="Pfam" id="PF03123">
    <property type="entry name" value="CAT_RBD"/>
    <property type="match status" value="1"/>
</dbReference>
<dbReference type="Gene3D" id="1.10.1790.10">
    <property type="entry name" value="PRD domain"/>
    <property type="match status" value="1"/>
</dbReference>